<evidence type="ECO:0000256" key="13">
    <source>
        <dbReference type="ARBA" id="ARBA00064313"/>
    </source>
</evidence>
<dbReference type="AGR" id="MGI:1929083"/>
<dbReference type="EMBL" id="AK029082">
    <property type="protein sequence ID" value="BAC26284.1"/>
    <property type="molecule type" value="mRNA"/>
</dbReference>
<dbReference type="InterPro" id="IPR036179">
    <property type="entry name" value="Ig-like_dom_sf"/>
</dbReference>
<dbReference type="OrthoDB" id="9451016at2759"/>
<evidence type="ECO:0000256" key="3">
    <source>
        <dbReference type="ARBA" id="ARBA00022475"/>
    </source>
</evidence>
<gene>
    <name evidence="18" type="primary">Sectm1b</name>
    <name evidence="18" type="synonym">Sectm1</name>
</gene>
<evidence type="ECO:0000256" key="14">
    <source>
        <dbReference type="ARBA" id="ARBA00078539"/>
    </source>
</evidence>
<reference evidence="17" key="7">
    <citation type="journal article" date="2005" name="Science">
        <title>The Transcriptional Landscape of the Mammalian Genome.</title>
        <authorList>
            <consortium name="The FANTOM Consortium"/>
            <consortium name="Riken Genome Exploration Research Group and Genome Science Group (Genome Network Project Core Group)"/>
        </authorList>
    </citation>
    <scope>NUCLEOTIDE SEQUENCE</scope>
    <source>
        <strain evidence="17">C57BL/6J</strain>
        <tissue evidence="17">Skin</tissue>
    </source>
</reference>
<evidence type="ECO:0000313" key="18">
    <source>
        <dbReference type="MGI" id="MGI:1929083"/>
    </source>
</evidence>
<keyword evidence="7 15" id="KW-1133">Transmembrane helix</keyword>
<dbReference type="GeneID" id="58210"/>
<reference evidence="17" key="8">
    <citation type="journal article" date="2005" name="Science">
        <title>Antisense Transcription in the Mammalian Transcriptome.</title>
        <authorList>
            <consortium name="RIKEN Genome Exploration Research Group and Genome Science Group (Genome Network Project Core Group) and the FANTOM Consortium"/>
        </authorList>
    </citation>
    <scope>NUCLEOTIDE SEQUENCE</scope>
    <source>
        <strain evidence="17">C57BL/6J</strain>
        <tissue evidence="17">Skin</tissue>
    </source>
</reference>
<dbReference type="BioGRID-ORCS" id="58210">
    <property type="hits" value="1 hit in 77 CRISPR screens"/>
</dbReference>
<dbReference type="GO" id="GO:0005125">
    <property type="term" value="F:cytokine activity"/>
    <property type="evidence" value="ECO:0007669"/>
    <property type="project" value="InterPro"/>
</dbReference>
<evidence type="ECO:0000256" key="8">
    <source>
        <dbReference type="ARBA" id="ARBA00023136"/>
    </source>
</evidence>
<accession>Q8CE38</accession>
<keyword evidence="5 15" id="KW-0812">Transmembrane</keyword>
<evidence type="ECO:0000256" key="6">
    <source>
        <dbReference type="ARBA" id="ARBA00022729"/>
    </source>
</evidence>
<evidence type="ECO:0000256" key="1">
    <source>
        <dbReference type="ARBA" id="ARBA00004251"/>
    </source>
</evidence>
<keyword evidence="6 16" id="KW-0732">Signal</keyword>
<reference evidence="17" key="4">
    <citation type="journal article" date="2001" name="Nature">
        <title>Functional annotation of a full-length mouse cDNA collection.</title>
        <authorList>
            <consortium name="The RIKEN Genome Exploration Research Group Phase II Team and the FANTOM Consortium"/>
        </authorList>
    </citation>
    <scope>NUCLEOTIDE SEQUENCE</scope>
    <source>
        <strain evidence="17">C57BL/6J</strain>
        <tissue evidence="17">Skin</tissue>
    </source>
</reference>
<dbReference type="PANTHER" id="PTHR15123:SF5">
    <property type="entry name" value="SECRETED AND TRANSMEMBRANE PROTEIN 1"/>
    <property type="match status" value="1"/>
</dbReference>
<evidence type="ECO:0000256" key="4">
    <source>
        <dbReference type="ARBA" id="ARBA00022525"/>
    </source>
</evidence>
<comment type="similarity">
    <text evidence="12">Belongs to the SECTM family.</text>
</comment>
<comment type="subunit">
    <text evidence="13">Interacts with CD7.</text>
</comment>
<reference evidence="17" key="3">
    <citation type="journal article" date="2000" name="Genome Res.">
        <title>RIKEN integrated sequence analysis (RISA) system--384-format sequencing pipeline with 384 multicapillary sequencer.</title>
        <authorList>
            <person name="Shibata K."/>
            <person name="Itoh M."/>
            <person name="Aizawa K."/>
            <person name="Nagaoka S."/>
            <person name="Sasaki N."/>
            <person name="Carninci P."/>
            <person name="Konno H."/>
            <person name="Akiyama J."/>
            <person name="Nishi K."/>
            <person name="Kitsunai T."/>
            <person name="Tashiro H."/>
            <person name="Itoh M."/>
            <person name="Sumi N."/>
            <person name="Ishii Y."/>
            <person name="Nakamura S."/>
            <person name="Hazama M."/>
            <person name="Nishine T."/>
            <person name="Harada A."/>
            <person name="Yamamoto R."/>
            <person name="Matsumoto H."/>
            <person name="Sakaguchi S."/>
            <person name="Ikegami T."/>
            <person name="Kashiwagi K."/>
            <person name="Fujiwake S."/>
            <person name="Inoue K."/>
            <person name="Togawa Y."/>
            <person name="Izawa M."/>
            <person name="Ohara E."/>
            <person name="Watahiki M."/>
            <person name="Yoneda Y."/>
            <person name="Ishikawa T."/>
            <person name="Ozawa K."/>
            <person name="Tanaka T."/>
            <person name="Matsuura S."/>
            <person name="Kawai J."/>
            <person name="Okazaki Y."/>
            <person name="Muramatsu M."/>
            <person name="Inoue Y."/>
            <person name="Kira A."/>
            <person name="Hayashizaki Y."/>
        </authorList>
    </citation>
    <scope>NUCLEOTIDE SEQUENCE</scope>
    <source>
        <strain evidence="17">C57BL/6J</strain>
        <tissue evidence="17">Skin</tissue>
    </source>
</reference>
<evidence type="ECO:0000256" key="16">
    <source>
        <dbReference type="SAM" id="SignalP"/>
    </source>
</evidence>
<keyword evidence="10" id="KW-0325">Glycoprotein</keyword>
<keyword evidence="4" id="KW-0964">Secreted</keyword>
<keyword evidence="8 15" id="KW-0472">Membrane</keyword>
<dbReference type="SUPFAM" id="SSF48726">
    <property type="entry name" value="Immunoglobulin"/>
    <property type="match status" value="1"/>
</dbReference>
<dbReference type="MGI" id="MGI:1929083">
    <property type="gene designation" value="Sectm1b"/>
</dbReference>
<evidence type="ECO:0000256" key="7">
    <source>
        <dbReference type="ARBA" id="ARBA00022989"/>
    </source>
</evidence>
<evidence type="ECO:0000256" key="2">
    <source>
        <dbReference type="ARBA" id="ARBA00004613"/>
    </source>
</evidence>
<keyword evidence="9" id="KW-1015">Disulfide bond</keyword>
<proteinExistence type="evidence at transcript level"/>
<dbReference type="CTD" id="58210"/>
<reference evidence="17" key="6">
    <citation type="journal article" date="2002" name="Nature">
        <title>Analysis of the mouse transcriptome based on functional annotation of 60,770 full-length cDNAs.</title>
        <authorList>
            <consortium name="The FANTOM Consortium and the RIKEN Genome Exploration Research Group Phase I and II Team"/>
        </authorList>
    </citation>
    <scope>NUCLEOTIDE SEQUENCE</scope>
    <source>
        <strain evidence="17">C57BL/6J</strain>
        <tissue evidence="17">Skin</tissue>
    </source>
</reference>
<evidence type="ECO:0000256" key="5">
    <source>
        <dbReference type="ARBA" id="ARBA00022692"/>
    </source>
</evidence>
<reference evidence="17" key="5">
    <citation type="submission" date="2001-07" db="EMBL/GenBank/DDBJ databases">
        <authorList>
            <person name="Adachi J."/>
            <person name="Aizawa K."/>
            <person name="Akimura T."/>
            <person name="Arakawa T."/>
            <person name="Bono H."/>
            <person name="Carninci P."/>
            <person name="Fukuda S."/>
            <person name="Furuno M."/>
            <person name="Hanagaki T."/>
            <person name="Hara A."/>
            <person name="Hashizume W."/>
            <person name="Hayashida K."/>
            <person name="Hayatsu N."/>
            <person name="Hiramoto K."/>
            <person name="Hiraoka T."/>
            <person name="Hirozane T."/>
            <person name="Hori F."/>
            <person name="Imotani K."/>
            <person name="Ishii Y."/>
            <person name="Itoh M."/>
            <person name="Kagawa I."/>
            <person name="Kasukawa T."/>
            <person name="Katoh H."/>
            <person name="Kawai J."/>
            <person name="Kojima Y."/>
            <person name="Kondo S."/>
            <person name="Konno H."/>
            <person name="Kouda M."/>
            <person name="Koya S."/>
            <person name="Kurihara C."/>
            <person name="Matsuyama T."/>
            <person name="Miyazaki A."/>
            <person name="Murata M."/>
            <person name="Nakamura M."/>
            <person name="Nishi K."/>
            <person name="Nomura K."/>
            <person name="Numazaki R."/>
            <person name="Ohno M."/>
            <person name="Ohsato N."/>
            <person name="Okazaki Y."/>
            <person name="Saito R."/>
            <person name="Saitoh H."/>
            <person name="Sakai C."/>
            <person name="Sakai K."/>
            <person name="Sakazume N."/>
            <person name="Sano H."/>
            <person name="Sasaki D."/>
            <person name="Shibata K."/>
            <person name="Shinagawa A."/>
            <person name="Shiraki T."/>
            <person name="Sogabe Y."/>
            <person name="Tagami M."/>
            <person name="Tagawa A."/>
            <person name="Takahashi F."/>
            <person name="Takaku-Akahira S."/>
            <person name="Takeda Y."/>
            <person name="Tanaka T."/>
            <person name="Tomaru A."/>
            <person name="Toya T."/>
            <person name="Yasunishi A."/>
            <person name="Muramatsu M."/>
            <person name="Hayashizaki Y."/>
        </authorList>
    </citation>
    <scope>NUCLEOTIDE SEQUENCE</scope>
    <source>
        <strain evidence="17">C57BL/6J</strain>
        <tissue evidence="17">Skin</tissue>
    </source>
</reference>
<dbReference type="GO" id="GO:0005886">
    <property type="term" value="C:plasma membrane"/>
    <property type="evidence" value="ECO:0007669"/>
    <property type="project" value="UniProtKB-SubCell"/>
</dbReference>
<evidence type="ECO:0000313" key="17">
    <source>
        <dbReference type="EMBL" id="BAC26284.1"/>
    </source>
</evidence>
<organism evidence="17">
    <name type="scientific">Mus musculus</name>
    <name type="common">Mouse</name>
    <dbReference type="NCBI Taxonomy" id="10090"/>
    <lineage>
        <taxon>Eukaryota</taxon>
        <taxon>Metazoa</taxon>
        <taxon>Chordata</taxon>
        <taxon>Craniata</taxon>
        <taxon>Vertebrata</taxon>
        <taxon>Euteleostomi</taxon>
        <taxon>Mammalia</taxon>
        <taxon>Eutheria</taxon>
        <taxon>Euarchontoglires</taxon>
        <taxon>Glires</taxon>
        <taxon>Rodentia</taxon>
        <taxon>Myomorpha</taxon>
        <taxon>Muroidea</taxon>
        <taxon>Muridae</taxon>
        <taxon>Murinae</taxon>
        <taxon>Mus</taxon>
        <taxon>Mus</taxon>
    </lineage>
</organism>
<dbReference type="GO" id="GO:0006955">
    <property type="term" value="P:immune response"/>
    <property type="evidence" value="ECO:0007669"/>
    <property type="project" value="InterPro"/>
</dbReference>
<evidence type="ECO:0000256" key="10">
    <source>
        <dbReference type="ARBA" id="ARBA00023180"/>
    </source>
</evidence>
<dbReference type="PANTHER" id="PTHR15123">
    <property type="entry name" value="SECRETED AND TRANSMEMBRANE PROTEIN 1"/>
    <property type="match status" value="1"/>
</dbReference>
<feature type="chain" id="PRO_5004304428" description="Protein K-12" evidence="16">
    <location>
        <begin position="29"/>
        <end position="212"/>
    </location>
</feature>
<keyword evidence="3" id="KW-1003">Cell membrane</keyword>
<protein>
    <recommendedName>
        <fullName evidence="14">Protein K-12</fullName>
    </recommendedName>
</protein>
<name>Q8CE38_MOUSE</name>
<feature type="signal peptide" evidence="16">
    <location>
        <begin position="1"/>
        <end position="28"/>
    </location>
</feature>
<dbReference type="InterPro" id="IPR013783">
    <property type="entry name" value="Ig-like_fold"/>
</dbReference>
<dbReference type="Gene3D" id="2.60.40.10">
    <property type="entry name" value="Immunoglobulins"/>
    <property type="match status" value="1"/>
</dbReference>
<comment type="function">
    <text evidence="11">May be involved in thymocyte signaling.</text>
</comment>
<evidence type="ECO:0000256" key="15">
    <source>
        <dbReference type="SAM" id="Phobius"/>
    </source>
</evidence>
<dbReference type="FunFam" id="2.60.40.10:FF:002054">
    <property type="entry name" value="Secreted and transmembrane protein 1"/>
    <property type="match status" value="1"/>
</dbReference>
<evidence type="ECO:0000256" key="9">
    <source>
        <dbReference type="ARBA" id="ARBA00023157"/>
    </source>
</evidence>
<feature type="transmembrane region" description="Helical" evidence="15">
    <location>
        <begin position="161"/>
        <end position="182"/>
    </location>
</feature>
<dbReference type="GO" id="GO:0005576">
    <property type="term" value="C:extracellular region"/>
    <property type="evidence" value="ECO:0007669"/>
    <property type="project" value="UniProtKB-SubCell"/>
</dbReference>
<dbReference type="InterPro" id="IPR033231">
    <property type="entry name" value="SECTM1"/>
</dbReference>
<reference evidence="17" key="1">
    <citation type="journal article" date="1999" name="Methods Enzymol.">
        <title>High-efficiency full-length cDNA cloning.</title>
        <authorList>
            <person name="Carninci P."/>
            <person name="Hayashizaki Y."/>
        </authorList>
    </citation>
    <scope>NUCLEOTIDE SEQUENCE</scope>
    <source>
        <strain evidence="17">C57BL/6J</strain>
        <tissue evidence="17">Skin</tissue>
    </source>
</reference>
<evidence type="ECO:0000256" key="11">
    <source>
        <dbReference type="ARBA" id="ARBA00056464"/>
    </source>
</evidence>
<comment type="subcellular location">
    <subcellularLocation>
        <location evidence="1">Cell membrane</location>
        <topology evidence="1">Single-pass type I membrane protein</topology>
    </subcellularLocation>
    <subcellularLocation>
        <location evidence="2">Secreted</location>
    </subcellularLocation>
</comment>
<dbReference type="RefSeq" id="NP_081183.3">
    <property type="nucleotide sequence ID" value="NM_026907.3"/>
</dbReference>
<dbReference type="AlphaFoldDB" id="Q8CE38"/>
<sequence length="212" mass="23559">MLAYSVTSSGLFPRMLWALLLLAASLNAYNHVWDKPCCTEHEVSVNRGSRVVMACNISNNLRDVTIELVTSKKTSIIFNKTPPGNYSKDSWQLHIQGGQAQLVITDAQGKHSGEYWWKLRGFQAEFKNFNLIVNAADRQKTEDLPVTKVPDKPPTAVRTEVIIIIAIATTIIITGIGVFVWYKQFPVAPQIQMSVPCLIHGSPGIPYLTLPP</sequence>
<evidence type="ECO:0000256" key="12">
    <source>
        <dbReference type="ARBA" id="ARBA00061262"/>
    </source>
</evidence>
<reference evidence="17" key="2">
    <citation type="journal article" date="2000" name="Genome Res.">
        <title>Normalization and subtraction of cap-trapper-selected cDNAs to prepare full-length cDNA libraries for rapid discovery of new genes.</title>
        <authorList>
            <person name="Carninci P."/>
            <person name="Shibata Y."/>
            <person name="Hayatsu N."/>
            <person name="Sugahara Y."/>
            <person name="Shibata K."/>
            <person name="Itoh M."/>
            <person name="Konno H."/>
            <person name="Okazaki Y."/>
            <person name="Muramatsu M."/>
            <person name="Hayashizaki Y."/>
        </authorList>
    </citation>
    <scope>NUCLEOTIDE SEQUENCE</scope>
    <source>
        <strain evidence="17">C57BL/6J</strain>
        <tissue evidence="17">Skin</tissue>
    </source>
</reference>